<dbReference type="GO" id="GO:0051536">
    <property type="term" value="F:iron-sulfur cluster binding"/>
    <property type="evidence" value="ECO:0007669"/>
    <property type="project" value="UniProtKB-KW"/>
</dbReference>
<dbReference type="PANTHER" id="PTHR37168:SF2">
    <property type="entry name" value="CRISPR-ASSOCIATED EXONUCLEASE CAS4"/>
    <property type="match status" value="1"/>
</dbReference>
<evidence type="ECO:0000256" key="4">
    <source>
        <dbReference type="ARBA" id="ARBA00022839"/>
    </source>
</evidence>
<evidence type="ECO:0000313" key="11">
    <source>
        <dbReference type="EMBL" id="OAG28542.1"/>
    </source>
</evidence>
<comment type="caution">
    <text evidence="11">The sequence shown here is derived from an EMBL/GenBank/DDBJ whole genome shotgun (WGS) entry which is preliminary data.</text>
</comment>
<organism evidence="11 12">
    <name type="scientific">Thermodesulfatator autotrophicus</name>
    <dbReference type="NCBI Taxonomy" id="1795632"/>
    <lineage>
        <taxon>Bacteria</taxon>
        <taxon>Pseudomonadati</taxon>
        <taxon>Thermodesulfobacteriota</taxon>
        <taxon>Thermodesulfobacteria</taxon>
        <taxon>Thermodesulfobacteriales</taxon>
        <taxon>Thermodesulfatatoraceae</taxon>
        <taxon>Thermodesulfatator</taxon>
    </lineage>
</organism>
<dbReference type="GO" id="GO:0051607">
    <property type="term" value="P:defense response to virus"/>
    <property type="evidence" value="ECO:0007669"/>
    <property type="project" value="UniProtKB-KW"/>
</dbReference>
<dbReference type="PANTHER" id="PTHR37168">
    <property type="entry name" value="CRISPR-ASSOCIATED EXONUCLEASE CAS4"/>
    <property type="match status" value="1"/>
</dbReference>
<dbReference type="Pfam" id="PF01930">
    <property type="entry name" value="Cas_Cas4"/>
    <property type="match status" value="1"/>
</dbReference>
<proteinExistence type="inferred from homology"/>
<evidence type="ECO:0000256" key="5">
    <source>
        <dbReference type="ARBA" id="ARBA00023004"/>
    </source>
</evidence>
<dbReference type="EC" id="3.1.12.1" evidence="9"/>
<dbReference type="GO" id="GO:0004527">
    <property type="term" value="F:exonuclease activity"/>
    <property type="evidence" value="ECO:0007669"/>
    <property type="project" value="UniProtKB-KW"/>
</dbReference>
<keyword evidence="3 9" id="KW-0378">Hydrolase</keyword>
<dbReference type="GO" id="GO:0046872">
    <property type="term" value="F:metal ion binding"/>
    <property type="evidence" value="ECO:0007669"/>
    <property type="project" value="UniProtKB-KW"/>
</dbReference>
<evidence type="ECO:0000256" key="9">
    <source>
        <dbReference type="RuleBase" id="RU365022"/>
    </source>
</evidence>
<reference evidence="11 12" key="1">
    <citation type="submission" date="2016-02" db="EMBL/GenBank/DDBJ databases">
        <title>Draft genome sequence of Thermodesulfatator sp. S606.</title>
        <authorList>
            <person name="Lai Q."/>
            <person name="Cao J."/>
            <person name="Dupont S."/>
            <person name="Shao Z."/>
            <person name="Jebbar M."/>
            <person name="Alain K."/>
        </authorList>
    </citation>
    <scope>NUCLEOTIDE SEQUENCE [LARGE SCALE GENOMIC DNA]</scope>
    <source>
        <strain evidence="11 12">S606</strain>
    </source>
</reference>
<evidence type="ECO:0000256" key="1">
    <source>
        <dbReference type="ARBA" id="ARBA00022722"/>
    </source>
</evidence>
<sequence length="166" mass="19667">MSINLSFLNGTIFYAYQVCPREAWFYYHRLNPSQEHEFLALGRLVHEGSYSRARKEIMVDNLLKIDLFRDELVAEVKKSSRHKEAARLQLAYYLYYLKNEKGLELPGILLFPKERKTERVELTPELEQKLEKLISEMLPVLESEFPPPPVKSRYCRTCSFQEVCWS</sequence>
<keyword evidence="6 9" id="KW-0411">Iron-sulfur</keyword>
<dbReference type="InterPro" id="IPR022765">
    <property type="entry name" value="Dna2/Cas4_DUF83"/>
</dbReference>
<dbReference type="EMBL" id="LSFI01000003">
    <property type="protein sequence ID" value="OAG28542.1"/>
    <property type="molecule type" value="Genomic_DNA"/>
</dbReference>
<dbReference type="NCBIfam" id="TIGR00372">
    <property type="entry name" value="cas4"/>
    <property type="match status" value="1"/>
</dbReference>
<comment type="cofactor">
    <cofactor evidence="9">
        <name>Mg(2+)</name>
        <dbReference type="ChEBI" id="CHEBI:18420"/>
    </cofactor>
    <cofactor evidence="9">
        <name>Mn(2+)</name>
        <dbReference type="ChEBI" id="CHEBI:29035"/>
    </cofactor>
    <text evidence="9">Mg(2+) or Mn(2+) required for ssDNA cleavage activity.</text>
</comment>
<comment type="function">
    <text evidence="9">CRISPR (clustered regularly interspaced short palindromic repeat) is an adaptive immune system that provides protection against mobile genetic elements (viruses, transposable elements and conjugative plasmids). CRISPR clusters contain sequences complementary to antecedent mobile elements and target invading nucleic acids. CRISPR clusters are transcribed and processed into CRISPR RNA (crRNA).</text>
</comment>
<keyword evidence="5 9" id="KW-0408">Iron</keyword>
<evidence type="ECO:0000256" key="7">
    <source>
        <dbReference type="ARBA" id="ARBA00023118"/>
    </source>
</evidence>
<comment type="similarity">
    <text evidence="9">Belongs to the CRISPR-associated exonuclease Cas4 family.</text>
</comment>
<comment type="cofactor">
    <cofactor evidence="9">
        <name>iron-sulfur cluster</name>
        <dbReference type="ChEBI" id="CHEBI:30408"/>
    </cofactor>
</comment>
<evidence type="ECO:0000313" key="12">
    <source>
        <dbReference type="Proteomes" id="UP000076964"/>
    </source>
</evidence>
<dbReference type="STRING" id="1795632.TH606_00880"/>
<keyword evidence="4 9" id="KW-0269">Exonuclease</keyword>
<accession>A0A177EBI7</accession>
<evidence type="ECO:0000259" key="10">
    <source>
        <dbReference type="Pfam" id="PF01930"/>
    </source>
</evidence>
<keyword evidence="1 9" id="KW-0540">Nuclease</keyword>
<evidence type="ECO:0000256" key="2">
    <source>
        <dbReference type="ARBA" id="ARBA00022723"/>
    </source>
</evidence>
<dbReference type="InterPro" id="IPR013343">
    <property type="entry name" value="CRISPR-assoc_prot_Cas4"/>
</dbReference>
<name>A0A177EBI7_9BACT</name>
<keyword evidence="7 9" id="KW-0051">Antiviral defense</keyword>
<evidence type="ECO:0000256" key="8">
    <source>
        <dbReference type="ARBA" id="ARBA00023211"/>
    </source>
</evidence>
<keyword evidence="12" id="KW-1185">Reference proteome</keyword>
<keyword evidence="8 9" id="KW-0464">Manganese</keyword>
<protein>
    <recommendedName>
        <fullName evidence="9">CRISPR-associated exonuclease Cas4</fullName>
        <ecNumber evidence="9">3.1.12.1</ecNumber>
    </recommendedName>
</protein>
<dbReference type="AlphaFoldDB" id="A0A177EBI7"/>
<dbReference type="Gene3D" id="3.90.320.10">
    <property type="match status" value="1"/>
</dbReference>
<keyword evidence="2 9" id="KW-0479">Metal-binding</keyword>
<feature type="domain" description="DUF83" evidence="10">
    <location>
        <begin position="10"/>
        <end position="166"/>
    </location>
</feature>
<dbReference type="Proteomes" id="UP000076964">
    <property type="component" value="Unassembled WGS sequence"/>
</dbReference>
<evidence type="ECO:0000256" key="3">
    <source>
        <dbReference type="ARBA" id="ARBA00022801"/>
    </source>
</evidence>
<dbReference type="InterPro" id="IPR011604">
    <property type="entry name" value="PDDEXK-like_dom_sf"/>
</dbReference>
<gene>
    <name evidence="11" type="ORF">TH606_00880</name>
</gene>
<evidence type="ECO:0000256" key="6">
    <source>
        <dbReference type="ARBA" id="ARBA00023014"/>
    </source>
</evidence>